<evidence type="ECO:0000313" key="3">
    <source>
        <dbReference type="EMBL" id="OAP56498.1"/>
    </source>
</evidence>
<dbReference type="AlphaFoldDB" id="A0A178Z9N5"/>
<sequence>MSKVELQVVDDINNDFKAHIRSVHEFNNSFDWPQVNTFVYKEVDGLKIEADVWVWETLPNGDSQRVPAKRPVALFIHGGGWMGGIRTDFPKPLLHEFVSRGYVYVSIDYRLLPEVDFITEQLEDIRSVEGWIREKLQGCLTEKGVNVTVDTDTIAVLGGSAGSHLASLTPKIWKKKPSALLLMAGPTDLFDSRRLGRPMGGGKLDAVVAQVPMDPTPEFIKSAMFDGPKTNAEPSLGIESFMLPRAMLGISIFMNELMAEFLVLGLQDGKLPKKGSAPKEKIEFISAAYGDLSDWPPTFQMIGDNDEAFEASQLTKFHDRLRQLGIPSGVLVVPESSHAFEGMSKIGDNVHLRYIKPACEFLVRHTLKEDGAK</sequence>
<evidence type="ECO:0000256" key="1">
    <source>
        <dbReference type="ARBA" id="ARBA00022801"/>
    </source>
</evidence>
<dbReference type="PANTHER" id="PTHR48081">
    <property type="entry name" value="AB HYDROLASE SUPERFAMILY PROTEIN C4A8.06C"/>
    <property type="match status" value="1"/>
</dbReference>
<feature type="domain" description="BD-FAE-like" evidence="2">
    <location>
        <begin position="68"/>
        <end position="169"/>
    </location>
</feature>
<dbReference type="InterPro" id="IPR049492">
    <property type="entry name" value="BD-FAE-like_dom"/>
</dbReference>
<dbReference type="RefSeq" id="XP_018689865.1">
    <property type="nucleotide sequence ID" value="XM_018841184.1"/>
</dbReference>
<dbReference type="Gene3D" id="3.40.50.1820">
    <property type="entry name" value="alpha/beta hydrolase"/>
    <property type="match status" value="1"/>
</dbReference>
<dbReference type="EMBL" id="LVYI01000009">
    <property type="protein sequence ID" value="OAP56498.1"/>
    <property type="molecule type" value="Genomic_DNA"/>
</dbReference>
<name>A0A178Z9N5_9EURO</name>
<dbReference type="InterPro" id="IPR029058">
    <property type="entry name" value="AB_hydrolase_fold"/>
</dbReference>
<keyword evidence="4" id="KW-1185">Reference proteome</keyword>
<accession>A0A178Z9N5</accession>
<dbReference type="GeneID" id="30013845"/>
<dbReference type="SUPFAM" id="SSF53474">
    <property type="entry name" value="alpha/beta-Hydrolases"/>
    <property type="match status" value="1"/>
</dbReference>
<organism evidence="3 4">
    <name type="scientific">Fonsecaea erecta</name>
    <dbReference type="NCBI Taxonomy" id="1367422"/>
    <lineage>
        <taxon>Eukaryota</taxon>
        <taxon>Fungi</taxon>
        <taxon>Dikarya</taxon>
        <taxon>Ascomycota</taxon>
        <taxon>Pezizomycotina</taxon>
        <taxon>Eurotiomycetes</taxon>
        <taxon>Chaetothyriomycetidae</taxon>
        <taxon>Chaetothyriales</taxon>
        <taxon>Herpotrichiellaceae</taxon>
        <taxon>Fonsecaea</taxon>
    </lineage>
</organism>
<gene>
    <name evidence="3" type="ORF">AYL99_09677</name>
</gene>
<dbReference type="Pfam" id="PF20434">
    <property type="entry name" value="BD-FAE"/>
    <property type="match status" value="1"/>
</dbReference>
<dbReference type="GO" id="GO:0016787">
    <property type="term" value="F:hydrolase activity"/>
    <property type="evidence" value="ECO:0007669"/>
    <property type="project" value="UniProtKB-KW"/>
</dbReference>
<dbReference type="STRING" id="1367422.A0A178Z9N5"/>
<evidence type="ECO:0000313" key="4">
    <source>
        <dbReference type="Proteomes" id="UP000078343"/>
    </source>
</evidence>
<keyword evidence="1" id="KW-0378">Hydrolase</keyword>
<comment type="caution">
    <text evidence="3">The sequence shown here is derived from an EMBL/GenBank/DDBJ whole genome shotgun (WGS) entry which is preliminary data.</text>
</comment>
<dbReference type="OrthoDB" id="4141971at2759"/>
<evidence type="ECO:0000259" key="2">
    <source>
        <dbReference type="Pfam" id="PF20434"/>
    </source>
</evidence>
<dbReference type="InterPro" id="IPR050300">
    <property type="entry name" value="GDXG_lipolytic_enzyme"/>
</dbReference>
<proteinExistence type="predicted"/>
<protein>
    <recommendedName>
        <fullName evidence="2">BD-FAE-like domain-containing protein</fullName>
    </recommendedName>
</protein>
<dbReference type="Proteomes" id="UP000078343">
    <property type="component" value="Unassembled WGS sequence"/>
</dbReference>
<reference evidence="3 4" key="1">
    <citation type="submission" date="2016-04" db="EMBL/GenBank/DDBJ databases">
        <title>Draft genome of Fonsecaea erecta CBS 125763.</title>
        <authorList>
            <person name="Weiss V.A."/>
            <person name="Vicente V.A."/>
            <person name="Raittz R.T."/>
            <person name="Moreno L.F."/>
            <person name="De Souza E.M."/>
            <person name="Pedrosa F.O."/>
            <person name="Steffens M.B."/>
            <person name="Faoro H."/>
            <person name="Tadra-Sfeir M.Z."/>
            <person name="Najafzadeh M.J."/>
            <person name="Felipe M.S."/>
            <person name="Teixeira M."/>
            <person name="Sun J."/>
            <person name="Xi L."/>
            <person name="Gomes R."/>
            <person name="De Azevedo C.M."/>
            <person name="Salgado C.G."/>
            <person name="Da Silva M.B."/>
            <person name="Nascimento M.F."/>
            <person name="Queiroz-Telles F."/>
            <person name="Attili D.S."/>
            <person name="Gorbushina A."/>
        </authorList>
    </citation>
    <scope>NUCLEOTIDE SEQUENCE [LARGE SCALE GENOMIC DNA]</scope>
    <source>
        <strain evidence="3 4">CBS 125763</strain>
    </source>
</reference>